<keyword evidence="1" id="KW-0812">Transmembrane</keyword>
<feature type="transmembrane region" description="Helical" evidence="1">
    <location>
        <begin position="229"/>
        <end position="247"/>
    </location>
</feature>
<comment type="caution">
    <text evidence="2">The sequence shown here is derived from an EMBL/GenBank/DDBJ whole genome shotgun (WGS) entry which is preliminary data.</text>
</comment>
<dbReference type="RefSeq" id="WP_272751724.1">
    <property type="nucleotide sequence ID" value="NZ_JAQQLF010000010.1"/>
</dbReference>
<evidence type="ECO:0000256" key="1">
    <source>
        <dbReference type="SAM" id="Phobius"/>
    </source>
</evidence>
<evidence type="ECO:0000313" key="2">
    <source>
        <dbReference type="EMBL" id="MDC7717400.1"/>
    </source>
</evidence>
<proteinExistence type="predicted"/>
<name>A0ABT5IXX3_9NEIS</name>
<dbReference type="EMBL" id="JAQQLF010000010">
    <property type="protein sequence ID" value="MDC7717400.1"/>
    <property type="molecule type" value="Genomic_DNA"/>
</dbReference>
<reference evidence="2 3" key="1">
    <citation type="submission" date="2023-01" db="EMBL/GenBank/DDBJ databases">
        <title>Novel species of the genus Vogesella isolated from rivers.</title>
        <authorList>
            <person name="Lu H."/>
        </authorList>
    </citation>
    <scope>NUCLEOTIDE SEQUENCE [LARGE SCALE GENOMIC DNA]</scope>
    <source>
        <strain evidence="2 3">DC21W</strain>
    </source>
</reference>
<evidence type="ECO:0008006" key="4">
    <source>
        <dbReference type="Google" id="ProtNLM"/>
    </source>
</evidence>
<keyword evidence="1" id="KW-1133">Transmembrane helix</keyword>
<evidence type="ECO:0000313" key="3">
    <source>
        <dbReference type="Proteomes" id="UP001219956"/>
    </source>
</evidence>
<sequence>MLERNKNAPPSAGAFFWAIEHTANAVKHYATKRGGQRHLTLYFQASATPHIQNAYIIPAANNSSADHCIQTLAITRKTSMFCITCGADNVESSAHCIRCGQDLVTLRIDKYSTPFSPASSATLWNPDVAALLSMPFSPIFGAIIHALNWQRLGQSRRALVAWSWGTFILLAFIGVTFYGAVAHLSAHTIHAYLRLTQIVALPLWYFATARAQGKFIGLKLKGEYLRESWFIPVAVATILVGALYGLSGTLQQ</sequence>
<feature type="transmembrane region" description="Helical" evidence="1">
    <location>
        <begin position="159"/>
        <end position="179"/>
    </location>
</feature>
<protein>
    <recommendedName>
        <fullName evidence="4">Zinc ribbon domain-containing protein</fullName>
    </recommendedName>
</protein>
<organism evidence="2 3">
    <name type="scientific">Vogesella aquatica</name>
    <dbReference type="NCBI Taxonomy" id="2984206"/>
    <lineage>
        <taxon>Bacteria</taxon>
        <taxon>Pseudomonadati</taxon>
        <taxon>Pseudomonadota</taxon>
        <taxon>Betaproteobacteria</taxon>
        <taxon>Neisseriales</taxon>
        <taxon>Chromobacteriaceae</taxon>
        <taxon>Vogesella</taxon>
    </lineage>
</organism>
<keyword evidence="1" id="KW-0472">Membrane</keyword>
<dbReference type="Proteomes" id="UP001219956">
    <property type="component" value="Unassembled WGS sequence"/>
</dbReference>
<feature type="transmembrane region" description="Helical" evidence="1">
    <location>
        <begin position="191"/>
        <end position="208"/>
    </location>
</feature>
<keyword evidence="3" id="KW-1185">Reference proteome</keyword>
<gene>
    <name evidence="2" type="ORF">PQU95_09270</name>
</gene>
<accession>A0ABT5IXX3</accession>